<evidence type="ECO:0000256" key="5">
    <source>
        <dbReference type="RuleBase" id="RU000632"/>
    </source>
</evidence>
<dbReference type="InterPro" id="IPR000638">
    <property type="entry name" value="Gas-vesicle_GvpA-like"/>
</dbReference>
<evidence type="ECO:0000256" key="2">
    <source>
        <dbReference type="ARBA" id="ARBA00035629"/>
    </source>
</evidence>
<feature type="compositionally biased region" description="Acidic residues" evidence="6">
    <location>
        <begin position="117"/>
        <end position="140"/>
    </location>
</feature>
<comment type="function">
    <text evidence="4 5">Gas vesicles are hollow, gas filled proteinaceous nanostructures found in some microorganisms. During planktonic growth they allow positioning of the organism at a favorable depth for light or nutrient acquisition. GvpA forms the protein shell.</text>
</comment>
<feature type="compositionally biased region" description="Basic residues" evidence="6">
    <location>
        <begin position="146"/>
        <end position="159"/>
    </location>
</feature>
<dbReference type="Pfam" id="PF00741">
    <property type="entry name" value="Gas_vesicle"/>
    <property type="match status" value="1"/>
</dbReference>
<comment type="subunit">
    <text evidence="4 5">The gas vesicle shell is 2 nm thick and consists of a single layer of this protein. It forms helical ribs nearly perpendicular to the long axis of the vesicle.</text>
</comment>
<dbReference type="PROSITE" id="PS00669">
    <property type="entry name" value="GAS_VESICLE_A_2"/>
    <property type="match status" value="1"/>
</dbReference>
<accession>A0A6I6NBX6</accession>
<evidence type="ECO:0000256" key="1">
    <source>
        <dbReference type="ARBA" id="ARBA00022987"/>
    </source>
</evidence>
<dbReference type="PANTHER" id="PTHR35344">
    <property type="entry name" value="GAS VESICLE STRUCTURAL PROTEIN 2-RELATED"/>
    <property type="match status" value="1"/>
</dbReference>
<dbReference type="HAMAP" id="MF_00576">
    <property type="entry name" value="Gas_vesicle_A"/>
    <property type="match status" value="1"/>
</dbReference>
<protein>
    <recommendedName>
        <fullName evidence="4">Gas vesicle protein A</fullName>
        <shortName evidence="4">GVP</shortName>
    </recommendedName>
</protein>
<sequence>MTVVPQGGGSISRGSTSSLYDVLDLILDRGLVIDVFVRVSLVGIEILKIDARIVVASVDTYLRFAEACNRLDLESGNKQPTQLTDLVGEITEGGAEGKSKGALTGAVEAVKDTLTGDGEEEETEENDGNEEDDQEEVAYEEEPRQQRRRARRTSRRERE</sequence>
<feature type="region of interest" description="Disordered" evidence="6">
    <location>
        <begin position="93"/>
        <end position="159"/>
    </location>
</feature>
<comment type="subcellular location">
    <subcellularLocation>
        <location evidence="2 4 5">Gas vesicle shell</location>
    </subcellularLocation>
</comment>
<name>A0A6I6NBX6_9ACTN</name>
<dbReference type="InterPro" id="IPR018493">
    <property type="entry name" value="GvpA-like_CS"/>
</dbReference>
<evidence type="ECO:0000256" key="6">
    <source>
        <dbReference type="SAM" id="MobiDB-lite"/>
    </source>
</evidence>
<dbReference type="PROSITE" id="PS00234">
    <property type="entry name" value="GAS_VESICLE_A_1"/>
    <property type="match status" value="1"/>
</dbReference>
<dbReference type="GO" id="GO:0005198">
    <property type="term" value="F:structural molecule activity"/>
    <property type="evidence" value="ECO:0007669"/>
    <property type="project" value="InterPro"/>
</dbReference>
<dbReference type="InterPro" id="IPR050530">
    <property type="entry name" value="GvpA"/>
</dbReference>
<proteinExistence type="inferred from homology"/>
<keyword evidence="1 4" id="KW-0304">Gas vesicle</keyword>
<dbReference type="EMBL" id="CP047020">
    <property type="protein sequence ID" value="QHA08309.1"/>
    <property type="molecule type" value="Genomic_DNA"/>
</dbReference>
<dbReference type="NCBIfam" id="NF006872">
    <property type="entry name" value="PRK09368.1"/>
    <property type="match status" value="1"/>
</dbReference>
<gene>
    <name evidence="4 7" type="primary">gvpA</name>
    <name evidence="7" type="ORF">GQF42_38085</name>
</gene>
<organism evidence="7 8">
    <name type="scientific">Streptomyces broussonetiae</name>
    <dbReference type="NCBI Taxonomy" id="2686304"/>
    <lineage>
        <taxon>Bacteria</taxon>
        <taxon>Bacillati</taxon>
        <taxon>Actinomycetota</taxon>
        <taxon>Actinomycetes</taxon>
        <taxon>Kitasatosporales</taxon>
        <taxon>Streptomycetaceae</taxon>
        <taxon>Streptomyces</taxon>
    </lineage>
</organism>
<dbReference type="AlphaFoldDB" id="A0A6I6NBX6"/>
<dbReference type="KEGG" id="sbro:GQF42_38085"/>
<evidence type="ECO:0000256" key="4">
    <source>
        <dbReference type="HAMAP-Rule" id="MF_00576"/>
    </source>
</evidence>
<dbReference type="GO" id="GO:0033172">
    <property type="term" value="C:gas vesicle shell"/>
    <property type="evidence" value="ECO:0007669"/>
    <property type="project" value="UniProtKB-UniRule"/>
</dbReference>
<reference evidence="7 8" key="1">
    <citation type="submission" date="2019-12" db="EMBL/GenBank/DDBJ databases">
        <title>Streptomyces sp. strain T44 isolated from rhizosphere soil of Broussonetia papyrifera.</title>
        <authorList>
            <person name="Mo P."/>
        </authorList>
    </citation>
    <scope>NUCLEOTIDE SEQUENCE [LARGE SCALE GENOMIC DNA]</scope>
    <source>
        <strain evidence="7 8">T44</strain>
    </source>
</reference>
<dbReference type="InterPro" id="IPR047870">
    <property type="entry name" value="Gas_vesicle_GvpA"/>
</dbReference>
<evidence type="ECO:0000313" key="7">
    <source>
        <dbReference type="EMBL" id="QHA08309.1"/>
    </source>
</evidence>
<evidence type="ECO:0000256" key="3">
    <source>
        <dbReference type="ARBA" id="ARBA00035646"/>
    </source>
</evidence>
<evidence type="ECO:0000313" key="8">
    <source>
        <dbReference type="Proteomes" id="UP000436138"/>
    </source>
</evidence>
<comment type="similarity">
    <text evidence="3 4 5">Belongs to the gas vesicle GvpA family.</text>
</comment>
<dbReference type="RefSeq" id="WP_158927590.1">
    <property type="nucleotide sequence ID" value="NZ_CP047020.1"/>
</dbReference>
<dbReference type="Proteomes" id="UP000436138">
    <property type="component" value="Chromosome"/>
</dbReference>
<keyword evidence="8" id="KW-1185">Reference proteome</keyword>
<dbReference type="GO" id="GO:0012506">
    <property type="term" value="C:vesicle membrane"/>
    <property type="evidence" value="ECO:0007669"/>
    <property type="project" value="InterPro"/>
</dbReference>
<dbReference type="PANTHER" id="PTHR35344:SF4">
    <property type="entry name" value="GAS VESICLE PROTEIN A1"/>
    <property type="match status" value="1"/>
</dbReference>